<accession>A0A177XWW9</accession>
<name>A0A177XWW9_9VIBR</name>
<evidence type="ECO:0000313" key="1">
    <source>
        <dbReference type="EMBL" id="OAJ93058.1"/>
    </source>
</evidence>
<organism evidence="1 2">
    <name type="scientific">Vibrio bivalvicida</name>
    <dbReference type="NCBI Taxonomy" id="1276888"/>
    <lineage>
        <taxon>Bacteria</taxon>
        <taxon>Pseudomonadati</taxon>
        <taxon>Pseudomonadota</taxon>
        <taxon>Gammaproteobacteria</taxon>
        <taxon>Vibrionales</taxon>
        <taxon>Vibrionaceae</taxon>
        <taxon>Vibrio</taxon>
        <taxon>Vibrio oreintalis group</taxon>
    </lineage>
</organism>
<protein>
    <submittedName>
        <fullName evidence="1">Uncharacterized protein</fullName>
    </submittedName>
</protein>
<gene>
    <name evidence="1" type="ORF">APB76_17840</name>
</gene>
<dbReference type="EMBL" id="LLEI02000053">
    <property type="protein sequence ID" value="OAJ93058.1"/>
    <property type="molecule type" value="Genomic_DNA"/>
</dbReference>
<proteinExistence type="predicted"/>
<dbReference type="AlphaFoldDB" id="A0A177XWW9"/>
<evidence type="ECO:0000313" key="2">
    <source>
        <dbReference type="Proteomes" id="UP000078406"/>
    </source>
</evidence>
<comment type="caution">
    <text evidence="1">The sequence shown here is derived from an EMBL/GenBank/DDBJ whole genome shotgun (WGS) entry which is preliminary data.</text>
</comment>
<dbReference type="RefSeq" id="WP_054961365.1">
    <property type="nucleotide sequence ID" value="NZ_LLEI02000053.1"/>
</dbReference>
<reference evidence="1 2" key="1">
    <citation type="journal article" date="2016" name="Syst. Appl. Microbiol.">
        <title>Vibrio bivalvicida sp. nov., a novel larval pathogen for bivalve molluscs reared in a hatchery.</title>
        <authorList>
            <person name="Dubert J."/>
            <person name="Romalde J.L."/>
            <person name="Prado S."/>
            <person name="Barja J.L."/>
        </authorList>
    </citation>
    <scope>NUCLEOTIDE SEQUENCE [LARGE SCALE GENOMIC DNA]</scope>
    <source>
        <strain evidence="1 2">605</strain>
    </source>
</reference>
<dbReference type="Proteomes" id="UP000078406">
    <property type="component" value="Unassembled WGS sequence"/>
</dbReference>
<sequence length="196" mass="22069">MTDVHNEYVVLHCGTYEVPSPSCVCSRDHYLTAMAPTTFKAPVRAESPAEPDEGVPLIDAMELDGLPMVSSVVKQVLEYQDLYQLQLVPAMYTHADNTEHLYWVMMLDNEIKAYDFDNGQFISRGDNDKVSAINIRLDANKLLAIPLNKRLMFEIYGMRGTYILHRSVAEKLSVLGAKGLHLVPLLDWDMGFGFTV</sequence>